<evidence type="ECO:0000256" key="1">
    <source>
        <dbReference type="ARBA" id="ARBA00023015"/>
    </source>
</evidence>
<feature type="domain" description="SCAN box" evidence="5">
    <location>
        <begin position="252"/>
        <end position="317"/>
    </location>
</feature>
<protein>
    <submittedName>
        <fullName evidence="8">Uncharacterized protein LOC117668111 isoform X1</fullName>
    </submittedName>
</protein>
<evidence type="ECO:0000256" key="4">
    <source>
        <dbReference type="SAM" id="MobiDB-lite"/>
    </source>
</evidence>
<dbReference type="RefSeq" id="XP_034277698.1">
    <property type="nucleotide sequence ID" value="XM_034421807.2"/>
</dbReference>
<keyword evidence="1" id="KW-0805">Transcription regulation</keyword>
<evidence type="ECO:0000259" key="5">
    <source>
        <dbReference type="PROSITE" id="PS50804"/>
    </source>
</evidence>
<dbReference type="SMART" id="SM00349">
    <property type="entry name" value="KRAB"/>
    <property type="match status" value="1"/>
</dbReference>
<dbReference type="Pfam" id="PF01352">
    <property type="entry name" value="KRAB"/>
    <property type="match status" value="1"/>
</dbReference>
<name>A0A6P9C0H7_PANGU</name>
<dbReference type="PROSITE" id="PS50805">
    <property type="entry name" value="KRAB"/>
    <property type="match status" value="1"/>
</dbReference>
<reference evidence="8" key="1">
    <citation type="submission" date="2025-08" db="UniProtKB">
        <authorList>
            <consortium name="RefSeq"/>
        </authorList>
    </citation>
    <scope>IDENTIFICATION</scope>
    <source>
        <tissue evidence="8">Blood</tissue>
    </source>
</reference>
<dbReference type="Gene3D" id="1.10.4020.10">
    <property type="entry name" value="DNA breaking-rejoining enzymes"/>
    <property type="match status" value="1"/>
</dbReference>
<dbReference type="OMA" id="CTQLREA"/>
<evidence type="ECO:0000313" key="8">
    <source>
        <dbReference type="RefSeq" id="XP_034277698.1"/>
    </source>
</evidence>
<dbReference type="Proteomes" id="UP001652622">
    <property type="component" value="Unplaced"/>
</dbReference>
<accession>A0A6P9C0H7</accession>
<feature type="region of interest" description="Disordered" evidence="4">
    <location>
        <begin position="146"/>
        <end position="186"/>
    </location>
</feature>
<dbReference type="SUPFAM" id="SSF109640">
    <property type="entry name" value="KRAB domain (Kruppel-associated box)"/>
    <property type="match status" value="1"/>
</dbReference>
<dbReference type="InParanoid" id="A0A6P9C0H7"/>
<dbReference type="Gene3D" id="6.10.140.140">
    <property type="match status" value="1"/>
</dbReference>
<proteinExistence type="predicted"/>
<dbReference type="SUPFAM" id="SSF47353">
    <property type="entry name" value="Retrovirus capsid dimerization domain-like"/>
    <property type="match status" value="1"/>
</dbReference>
<evidence type="ECO:0000256" key="3">
    <source>
        <dbReference type="ARBA" id="ARBA00023242"/>
    </source>
</evidence>
<dbReference type="PANTHER" id="PTHR45935:SF15">
    <property type="entry name" value="SCAN BOX DOMAIN-CONTAINING PROTEIN"/>
    <property type="match status" value="1"/>
</dbReference>
<dbReference type="InterPro" id="IPR036051">
    <property type="entry name" value="KRAB_dom_sf"/>
</dbReference>
<dbReference type="InterPro" id="IPR001909">
    <property type="entry name" value="KRAB"/>
</dbReference>
<dbReference type="InterPro" id="IPR038269">
    <property type="entry name" value="SCAN_sf"/>
</dbReference>
<evidence type="ECO:0000256" key="2">
    <source>
        <dbReference type="ARBA" id="ARBA00023163"/>
    </source>
</evidence>
<dbReference type="KEGG" id="pgut:117668111"/>
<evidence type="ECO:0000259" key="6">
    <source>
        <dbReference type="PROSITE" id="PS50805"/>
    </source>
</evidence>
<dbReference type="Pfam" id="PF02023">
    <property type="entry name" value="SCAN"/>
    <property type="match status" value="1"/>
</dbReference>
<keyword evidence="7" id="KW-1185">Reference proteome</keyword>
<dbReference type="GeneID" id="117668111"/>
<dbReference type="AlphaFoldDB" id="A0A6P9C0H7"/>
<dbReference type="CDD" id="cd07765">
    <property type="entry name" value="KRAB_A-box"/>
    <property type="match status" value="1"/>
</dbReference>
<dbReference type="PANTHER" id="PTHR45935">
    <property type="entry name" value="PROTEIN ZBED8-RELATED"/>
    <property type="match status" value="1"/>
</dbReference>
<keyword evidence="3" id="KW-0539">Nucleus</keyword>
<feature type="domain" description="KRAB" evidence="6">
    <location>
        <begin position="405"/>
        <end position="494"/>
    </location>
</feature>
<keyword evidence="2" id="KW-0804">Transcription</keyword>
<dbReference type="InterPro" id="IPR050916">
    <property type="entry name" value="SCAN-C2H2_zinc_finger"/>
</dbReference>
<gene>
    <name evidence="8" type="primary">LOC117668111</name>
</gene>
<dbReference type="GO" id="GO:0006355">
    <property type="term" value="P:regulation of DNA-templated transcription"/>
    <property type="evidence" value="ECO:0007669"/>
    <property type="project" value="InterPro"/>
</dbReference>
<dbReference type="InterPro" id="IPR003309">
    <property type="entry name" value="SCAN_dom"/>
</dbReference>
<organism evidence="7 8">
    <name type="scientific">Pantherophis guttatus</name>
    <name type="common">Corn snake</name>
    <name type="synonym">Elaphe guttata</name>
    <dbReference type="NCBI Taxonomy" id="94885"/>
    <lineage>
        <taxon>Eukaryota</taxon>
        <taxon>Metazoa</taxon>
        <taxon>Chordata</taxon>
        <taxon>Craniata</taxon>
        <taxon>Vertebrata</taxon>
        <taxon>Euteleostomi</taxon>
        <taxon>Lepidosauria</taxon>
        <taxon>Squamata</taxon>
        <taxon>Bifurcata</taxon>
        <taxon>Unidentata</taxon>
        <taxon>Episquamata</taxon>
        <taxon>Toxicofera</taxon>
        <taxon>Serpentes</taxon>
        <taxon>Colubroidea</taxon>
        <taxon>Colubridae</taxon>
        <taxon>Colubrinae</taxon>
        <taxon>Pantherophis</taxon>
    </lineage>
</organism>
<sequence>MALLRGIQALAEDPGPVTMGLRRGGKPGVAALRAALLGLTAEMEAEEGPGLPGDAALALRLALEALLEKRPREAVRALHREEERAQPKRLLALIQALQEEGWAEQGDELPLQELCPLLKKVLHLVFKEWSWLAADLERAVWAGPLEEEEENTPNGTLPKVSLAGSGLGHRSSQELPAQSSPKHPYQNHLAPGKIVPTDLSCVPKRVCGLQSELHVPFLKGTRWRTVEDFQDALLEATGRKMGALSCSLWDQGPRKMCSRLYQLCHQWLQPERKTKGQMLDLLILEDLVALLPPEMESWVRECGAETSAQAVALAEGFLLNQVEEQKKQREMQVHQVQRPNLNSVFENPWETRDLPDPFQELLFRGIFHEDQRQNTSGKEKLAFISGSPFSGGVERPAELLTQVLALFEEVAVYFSKEEWSRLDPDQKALHREVMLENFRNVAFLGTLQSPCLFLPRSHEGSTSKSSAPSPPPHCCCVQKQRSKVLQERTREQPG</sequence>
<dbReference type="PROSITE" id="PS50804">
    <property type="entry name" value="SCAN_BOX"/>
    <property type="match status" value="1"/>
</dbReference>
<evidence type="ECO:0000313" key="7">
    <source>
        <dbReference type="Proteomes" id="UP001652622"/>
    </source>
</evidence>
<dbReference type="SMART" id="SM00431">
    <property type="entry name" value="SCAN"/>
    <property type="match status" value="1"/>
</dbReference>